<dbReference type="AlphaFoldDB" id="A0A4Z1SR17"/>
<keyword evidence="1" id="KW-0812">Transmembrane</keyword>
<feature type="transmembrane region" description="Helical" evidence="1">
    <location>
        <begin position="110"/>
        <end position="134"/>
    </location>
</feature>
<gene>
    <name evidence="3" type="ORF">GMRT_11239</name>
    <name evidence="2" type="ORF">GMRT_21921</name>
</gene>
<sequence>MGVQKAWPSHHLQAPEEALLLSSSLRNVPEDSHLSPLTCGAGCRRADWMFLDHEGMGSEGGLPAQGTGLILLPSTLPRSLAGVRGEGAGDSDCIFEPCPVDSDIMEKARAFLLTAANTVMMTTICLGMSGAGLFRVAMKCERPTASGTIDTRLVSFFLVNEGCY</sequence>
<accession>A0A4Z1SR17</accession>
<reference evidence="2 4" key="1">
    <citation type="submission" date="2019-05" db="EMBL/GenBank/DDBJ databases">
        <title>The compact genome of Giardia muris reveals important steps in the evolution of intestinal protozoan parasites.</title>
        <authorList>
            <person name="Xu F."/>
            <person name="Jimenez-Gonzalez A."/>
            <person name="Einarsson E."/>
            <person name="Astvaldsson A."/>
            <person name="Peirasmaki D."/>
            <person name="Eckmann L."/>
            <person name="Andersson J.O."/>
            <person name="Svard S.G."/>
            <person name="Jerlstrom-Hultqvist J."/>
        </authorList>
    </citation>
    <scope>NUCLEOTIDE SEQUENCE [LARGE SCALE GENOMIC DNA]</scope>
    <source>
        <strain evidence="2 4">Roberts-Thomson</strain>
    </source>
</reference>
<evidence type="ECO:0000256" key="1">
    <source>
        <dbReference type="SAM" id="Phobius"/>
    </source>
</evidence>
<dbReference type="EMBL" id="VDLU01000002">
    <property type="protein sequence ID" value="TNJ28296.1"/>
    <property type="molecule type" value="Genomic_DNA"/>
</dbReference>
<evidence type="ECO:0000313" key="3">
    <source>
        <dbReference type="EMBL" id="TNJ28300.1"/>
    </source>
</evidence>
<evidence type="ECO:0000313" key="4">
    <source>
        <dbReference type="Proteomes" id="UP000315496"/>
    </source>
</evidence>
<name>A0A4Z1SR17_GIAMU</name>
<proteinExistence type="predicted"/>
<keyword evidence="1" id="KW-0472">Membrane</keyword>
<dbReference type="VEuPathDB" id="GiardiaDB:GMRT_21921"/>
<keyword evidence="4" id="KW-1185">Reference proteome</keyword>
<protein>
    <submittedName>
        <fullName evidence="2">Uncharacterized protein</fullName>
    </submittedName>
</protein>
<dbReference type="Proteomes" id="UP000315496">
    <property type="component" value="Chromosome 2"/>
</dbReference>
<evidence type="ECO:0000313" key="2">
    <source>
        <dbReference type="EMBL" id="TNJ28296.1"/>
    </source>
</evidence>
<organism evidence="2 4">
    <name type="scientific">Giardia muris</name>
    <dbReference type="NCBI Taxonomy" id="5742"/>
    <lineage>
        <taxon>Eukaryota</taxon>
        <taxon>Metamonada</taxon>
        <taxon>Diplomonadida</taxon>
        <taxon>Hexamitidae</taxon>
        <taxon>Giardiinae</taxon>
        <taxon>Giardia</taxon>
    </lineage>
</organism>
<keyword evidence="1" id="KW-1133">Transmembrane helix</keyword>
<dbReference type="VEuPathDB" id="GiardiaDB:GMRT_11239"/>
<dbReference type="EMBL" id="VDLU01000002">
    <property type="protein sequence ID" value="TNJ28300.1"/>
    <property type="molecule type" value="Genomic_DNA"/>
</dbReference>
<comment type="caution">
    <text evidence="2">The sequence shown here is derived from an EMBL/GenBank/DDBJ whole genome shotgun (WGS) entry which is preliminary data.</text>
</comment>